<evidence type="ECO:0000313" key="11">
    <source>
        <dbReference type="Proteomes" id="UP000541444"/>
    </source>
</evidence>
<dbReference type="AlphaFoldDB" id="A0A7J7LV00"/>
<dbReference type="InterPro" id="IPR012677">
    <property type="entry name" value="Nucleotide-bd_a/b_plait_sf"/>
</dbReference>
<keyword evidence="5" id="KW-0508">mRNA splicing</keyword>
<protein>
    <recommendedName>
        <fullName evidence="9">RRM domain-containing protein</fullName>
    </recommendedName>
</protein>
<dbReference type="InterPro" id="IPR035979">
    <property type="entry name" value="RBD_domain_sf"/>
</dbReference>
<evidence type="ECO:0000256" key="1">
    <source>
        <dbReference type="ARBA" id="ARBA00004123"/>
    </source>
</evidence>
<dbReference type="GO" id="GO:0003723">
    <property type="term" value="F:RNA binding"/>
    <property type="evidence" value="ECO:0007669"/>
    <property type="project" value="UniProtKB-UniRule"/>
</dbReference>
<organism evidence="10 11">
    <name type="scientific">Kingdonia uniflora</name>
    <dbReference type="NCBI Taxonomy" id="39325"/>
    <lineage>
        <taxon>Eukaryota</taxon>
        <taxon>Viridiplantae</taxon>
        <taxon>Streptophyta</taxon>
        <taxon>Embryophyta</taxon>
        <taxon>Tracheophyta</taxon>
        <taxon>Spermatophyta</taxon>
        <taxon>Magnoliopsida</taxon>
        <taxon>Ranunculales</taxon>
        <taxon>Circaeasteraceae</taxon>
        <taxon>Kingdonia</taxon>
    </lineage>
</organism>
<evidence type="ECO:0000256" key="8">
    <source>
        <dbReference type="SAM" id="MobiDB-lite"/>
    </source>
</evidence>
<dbReference type="PANTHER" id="PTHR17204">
    <property type="entry name" value="PRE-MRNA PROCESSING PROTEIN PRP39-RELATED"/>
    <property type="match status" value="1"/>
</dbReference>
<evidence type="ECO:0000256" key="4">
    <source>
        <dbReference type="ARBA" id="ARBA00022884"/>
    </source>
</evidence>
<dbReference type="GO" id="GO:0006397">
    <property type="term" value="P:mRNA processing"/>
    <property type="evidence" value="ECO:0007669"/>
    <property type="project" value="UniProtKB-KW"/>
</dbReference>
<evidence type="ECO:0000256" key="7">
    <source>
        <dbReference type="PROSITE-ProRule" id="PRU00176"/>
    </source>
</evidence>
<proteinExistence type="predicted"/>
<dbReference type="GO" id="GO:0008380">
    <property type="term" value="P:RNA splicing"/>
    <property type="evidence" value="ECO:0007669"/>
    <property type="project" value="UniProtKB-KW"/>
</dbReference>
<feature type="domain" description="RRM" evidence="9">
    <location>
        <begin position="342"/>
        <end position="420"/>
    </location>
</feature>
<evidence type="ECO:0000313" key="10">
    <source>
        <dbReference type="EMBL" id="KAF6146473.1"/>
    </source>
</evidence>
<dbReference type="SUPFAM" id="SSF54928">
    <property type="entry name" value="RNA-binding domain, RBD"/>
    <property type="match status" value="1"/>
</dbReference>
<keyword evidence="11" id="KW-1185">Reference proteome</keyword>
<dbReference type="InterPro" id="IPR000504">
    <property type="entry name" value="RRM_dom"/>
</dbReference>
<sequence>MRDLFERALTAAGLHVVEGNQIWEAYVDFEKDVHNTIDVSDSETYLKFEQSSGDPVRVHNLFERDVTEFPVASDIWLEYTRYLDQTLKVPKVAVGVYSRAVKNCTWIGELWVRYMLSLERARASEEVLSAVYEKSLQCAFPTFTEYLDLFLIRVDGLRRRLSQDSSTEGVLDYALIRNTFQYAADYLSPHIKNTEEFLRLHAYWACLELKLGKDLDAARGVWENFLKNSGSMLEGWQCYIAMETEMGHTNEARFIYKRCYCKKFLGRFRESFRKYAMLGCALRENLVTLCMEELQLFRLQQESKSLPGSVALEEEPTAKKGSQKRKMGTERTDEKTTKRQKGTPHKASEVYEKANDEHIRNFFSDAGGVTGIRLLLDKFTGKSRGLAYVDFSDDAHLAAALAKNKQILLGKRVSIARSDPKQSRKRDTSGRSTNEHGKLTPSLLVLAAISHVIVFFSPVDGSNSNKTSRARRKGDTNEEPVQFKGKNTFAIPRNLVRLLGYSKNEPKKKEEIEENSKSNDEFRKMLLKS</sequence>
<dbReference type="Gene3D" id="1.25.40.10">
    <property type="entry name" value="Tetratricopeptide repeat domain"/>
    <property type="match status" value="2"/>
</dbReference>
<dbReference type="PROSITE" id="PS50102">
    <property type="entry name" value="RRM"/>
    <property type="match status" value="1"/>
</dbReference>
<dbReference type="Pfam" id="PF00076">
    <property type="entry name" value="RRM_1"/>
    <property type="match status" value="1"/>
</dbReference>
<evidence type="ECO:0000256" key="3">
    <source>
        <dbReference type="ARBA" id="ARBA00022737"/>
    </source>
</evidence>
<feature type="region of interest" description="Disordered" evidence="8">
    <location>
        <begin position="462"/>
        <end position="483"/>
    </location>
</feature>
<accession>A0A7J7LV00</accession>
<keyword evidence="4 7" id="KW-0694">RNA-binding</keyword>
<dbReference type="PANTHER" id="PTHR17204:SF25">
    <property type="entry name" value="RRM DOMAIN-CONTAINING PROTEIN"/>
    <property type="match status" value="1"/>
</dbReference>
<dbReference type="SMART" id="SM00386">
    <property type="entry name" value="HAT"/>
    <property type="match status" value="4"/>
</dbReference>
<dbReference type="Proteomes" id="UP000541444">
    <property type="component" value="Unassembled WGS sequence"/>
</dbReference>
<feature type="compositionally biased region" description="Basic and acidic residues" evidence="8">
    <location>
        <begin position="504"/>
        <end position="529"/>
    </location>
</feature>
<dbReference type="InterPro" id="IPR011990">
    <property type="entry name" value="TPR-like_helical_dom_sf"/>
</dbReference>
<feature type="compositionally biased region" description="Basic and acidic residues" evidence="8">
    <location>
        <begin position="418"/>
        <end position="437"/>
    </location>
</feature>
<feature type="compositionally biased region" description="Basic and acidic residues" evidence="8">
    <location>
        <begin position="327"/>
        <end position="337"/>
    </location>
</feature>
<feature type="region of interest" description="Disordered" evidence="8">
    <location>
        <begin position="415"/>
        <end position="437"/>
    </location>
</feature>
<evidence type="ECO:0000256" key="6">
    <source>
        <dbReference type="ARBA" id="ARBA00023242"/>
    </source>
</evidence>
<evidence type="ECO:0000259" key="9">
    <source>
        <dbReference type="PROSITE" id="PS50102"/>
    </source>
</evidence>
<comment type="subcellular location">
    <subcellularLocation>
        <location evidence="1">Nucleus</location>
    </subcellularLocation>
</comment>
<dbReference type="EMBL" id="JACGCM010001976">
    <property type="protein sequence ID" value="KAF6146473.1"/>
    <property type="molecule type" value="Genomic_DNA"/>
</dbReference>
<dbReference type="Pfam" id="PF23240">
    <property type="entry name" value="HAT_PRP39_N"/>
    <property type="match status" value="1"/>
</dbReference>
<keyword evidence="3" id="KW-0677">Repeat</keyword>
<dbReference type="OrthoDB" id="360390at2759"/>
<dbReference type="InterPro" id="IPR003107">
    <property type="entry name" value="HAT"/>
</dbReference>
<name>A0A7J7LV00_9MAGN</name>
<evidence type="ECO:0000256" key="5">
    <source>
        <dbReference type="ARBA" id="ARBA00023187"/>
    </source>
</evidence>
<dbReference type="SUPFAM" id="SSF48452">
    <property type="entry name" value="TPR-like"/>
    <property type="match status" value="1"/>
</dbReference>
<dbReference type="InterPro" id="IPR008669">
    <property type="entry name" value="LSM_interact"/>
</dbReference>
<reference evidence="10 11" key="1">
    <citation type="journal article" date="2020" name="IScience">
        <title>Genome Sequencing of the Endangered Kingdonia uniflora (Circaeasteraceae, Ranunculales) Reveals Potential Mechanisms of Evolutionary Specialization.</title>
        <authorList>
            <person name="Sun Y."/>
            <person name="Deng T."/>
            <person name="Zhang A."/>
            <person name="Moore M.J."/>
            <person name="Landis J.B."/>
            <person name="Lin N."/>
            <person name="Zhang H."/>
            <person name="Zhang X."/>
            <person name="Huang J."/>
            <person name="Zhang X."/>
            <person name="Sun H."/>
            <person name="Wang H."/>
        </authorList>
    </citation>
    <scope>NUCLEOTIDE SEQUENCE [LARGE SCALE GENOMIC DNA]</scope>
    <source>
        <strain evidence="10">TB1705</strain>
        <tissue evidence="10">Leaf</tissue>
    </source>
</reference>
<dbReference type="Pfam" id="PF05391">
    <property type="entry name" value="Lsm_interact"/>
    <property type="match status" value="1"/>
</dbReference>
<dbReference type="Gene3D" id="3.30.70.330">
    <property type="match status" value="1"/>
</dbReference>
<comment type="caution">
    <text evidence="10">The sequence shown here is derived from an EMBL/GenBank/DDBJ whole genome shotgun (WGS) entry which is preliminary data.</text>
</comment>
<keyword evidence="2" id="KW-0507">mRNA processing</keyword>
<feature type="region of interest" description="Disordered" evidence="8">
    <location>
        <begin position="502"/>
        <end position="529"/>
    </location>
</feature>
<dbReference type="SMART" id="SM00360">
    <property type="entry name" value="RRM"/>
    <property type="match status" value="1"/>
</dbReference>
<dbReference type="GO" id="GO:0005634">
    <property type="term" value="C:nucleus"/>
    <property type="evidence" value="ECO:0007669"/>
    <property type="project" value="UniProtKB-SubCell"/>
</dbReference>
<evidence type="ECO:0000256" key="2">
    <source>
        <dbReference type="ARBA" id="ARBA00022664"/>
    </source>
</evidence>
<gene>
    <name evidence="10" type="ORF">GIB67_037773</name>
</gene>
<feature type="region of interest" description="Disordered" evidence="8">
    <location>
        <begin position="308"/>
        <end position="351"/>
    </location>
</feature>
<keyword evidence="6" id="KW-0539">Nucleus</keyword>